<evidence type="ECO:0000256" key="3">
    <source>
        <dbReference type="ARBA" id="ARBA00046271"/>
    </source>
</evidence>
<keyword evidence="1 4" id="KW-0472">Membrane</keyword>
<keyword evidence="2" id="KW-0576">Peroxisome</keyword>
<gene>
    <name evidence="6" type="primary">PEX11G</name>
</gene>
<feature type="transmembrane region" description="Helical" evidence="4">
    <location>
        <begin position="133"/>
        <end position="154"/>
    </location>
</feature>
<organism evidence="5 6">
    <name type="scientific">Equus przewalskii</name>
    <name type="common">Przewalski's horse</name>
    <name type="synonym">Equus caballus przewalskii</name>
    <dbReference type="NCBI Taxonomy" id="9798"/>
    <lineage>
        <taxon>Eukaryota</taxon>
        <taxon>Metazoa</taxon>
        <taxon>Chordata</taxon>
        <taxon>Craniata</taxon>
        <taxon>Vertebrata</taxon>
        <taxon>Euteleostomi</taxon>
        <taxon>Mammalia</taxon>
        <taxon>Eutheria</taxon>
        <taxon>Laurasiatheria</taxon>
        <taxon>Perissodactyla</taxon>
        <taxon>Equidae</taxon>
        <taxon>Equus</taxon>
    </lineage>
</organism>
<accession>A0ABM4PNX6</accession>
<dbReference type="InterPro" id="IPR026510">
    <property type="entry name" value="PEX11C_met"/>
</dbReference>
<comment type="subcellular location">
    <subcellularLocation>
        <location evidence="3">Peroxisome membrane</location>
    </subcellularLocation>
</comment>
<dbReference type="InterPro" id="IPR008733">
    <property type="entry name" value="PEX11"/>
</dbReference>
<dbReference type="PANTHER" id="PTHR20990:SF1">
    <property type="entry name" value="PEROXISOMAL MEMBRANE PROTEIN 11C"/>
    <property type="match status" value="1"/>
</dbReference>
<evidence type="ECO:0000313" key="6">
    <source>
        <dbReference type="RefSeq" id="XP_070478895.1"/>
    </source>
</evidence>
<name>A0ABM4PNX6_EQUPR</name>
<dbReference type="Proteomes" id="UP001652662">
    <property type="component" value="Chromosome 6"/>
</dbReference>
<reference evidence="6" key="1">
    <citation type="submission" date="2025-08" db="UniProtKB">
        <authorList>
            <consortium name="RefSeq"/>
        </authorList>
    </citation>
    <scope>IDENTIFICATION</scope>
    <source>
        <tissue evidence="6">Blood</tissue>
    </source>
</reference>
<evidence type="ECO:0000313" key="5">
    <source>
        <dbReference type="Proteomes" id="UP001652662"/>
    </source>
</evidence>
<evidence type="ECO:0000256" key="1">
    <source>
        <dbReference type="ARBA" id="ARBA00023136"/>
    </source>
</evidence>
<dbReference type="Pfam" id="PF05648">
    <property type="entry name" value="PEX11"/>
    <property type="match status" value="1"/>
</dbReference>
<sequence length="248" mass="27753">MQRPWGWGLTVNQAPPGVHRAVELRLLLHWAAMLTRLRSRIRPFSCRGQPWASLRAWTLPCDCHPARPGPLRWALGRSHPRPIPLSLLVLQEEDIFVRCVSVLGNLADQLYYPCEHVAWAADAKILRVDSARWWTLSTAFWGLSLLLGIARSLWMVLKLRQRLRGPTVPCASRLPQSKQRALEAQVQSEVLTLLSNLADLANAVHWLPPGILWAGRFPPWLVGLLGTVSSLLSVYQAVRASGPADTTP</sequence>
<keyword evidence="4" id="KW-1133">Transmembrane helix</keyword>
<dbReference type="GeneID" id="103540429"/>
<dbReference type="RefSeq" id="XP_070478895.1">
    <property type="nucleotide sequence ID" value="XM_070622794.1"/>
</dbReference>
<dbReference type="PANTHER" id="PTHR20990">
    <property type="entry name" value="PEROXISOMAL BIOGENESIS FACTOR 11"/>
    <property type="match status" value="1"/>
</dbReference>
<evidence type="ECO:0000256" key="4">
    <source>
        <dbReference type="SAM" id="Phobius"/>
    </source>
</evidence>
<evidence type="ECO:0000256" key="2">
    <source>
        <dbReference type="ARBA" id="ARBA00023140"/>
    </source>
</evidence>
<keyword evidence="5" id="KW-1185">Reference proteome</keyword>
<proteinExistence type="predicted"/>
<keyword evidence="4" id="KW-0812">Transmembrane</keyword>
<protein>
    <submittedName>
        <fullName evidence="6">Peroxisomal membrane protein 11C isoform X2</fullName>
    </submittedName>
</protein>